<dbReference type="Pfam" id="PF03193">
    <property type="entry name" value="RsgA_GTPase"/>
    <property type="match status" value="1"/>
</dbReference>
<keyword evidence="5 10" id="KW-0547">Nucleotide-binding</keyword>
<evidence type="ECO:0000256" key="9">
    <source>
        <dbReference type="ARBA" id="ARBA00023134"/>
    </source>
</evidence>
<comment type="caution">
    <text evidence="13">The sequence shown here is derived from an EMBL/GenBank/DDBJ whole genome shotgun (WGS) entry which is preliminary data.</text>
</comment>
<comment type="function">
    <text evidence="10">One of several proteins that assist in the late maturation steps of the functional core of the 30S ribosomal subunit. Helps release RbfA from mature subunits. May play a role in the assembly of ribosomal proteins into the subunit. Circularly permuted GTPase that catalyzes slow GTP hydrolysis, GTPase activity is stimulated by the 30S ribosomal subunit.</text>
</comment>
<keyword evidence="2 10" id="KW-0690">Ribosome biogenesis</keyword>
<dbReference type="HAMAP" id="MF_01820">
    <property type="entry name" value="GTPase_RsgA"/>
    <property type="match status" value="1"/>
</dbReference>
<dbReference type="PANTHER" id="PTHR32120">
    <property type="entry name" value="SMALL RIBOSOMAL SUBUNIT BIOGENESIS GTPASE RSGA"/>
    <property type="match status" value="1"/>
</dbReference>
<dbReference type="PANTHER" id="PTHR32120:SF11">
    <property type="entry name" value="SMALL RIBOSOMAL SUBUNIT BIOGENESIS GTPASE RSGA 1, MITOCHONDRIAL-RELATED"/>
    <property type="match status" value="1"/>
</dbReference>
<evidence type="ECO:0000256" key="10">
    <source>
        <dbReference type="HAMAP-Rule" id="MF_01820"/>
    </source>
</evidence>
<evidence type="ECO:0000313" key="13">
    <source>
        <dbReference type="EMBL" id="MDN4120964.1"/>
    </source>
</evidence>
<keyword evidence="14" id="KW-1185">Reference proteome</keyword>
<evidence type="ECO:0000256" key="8">
    <source>
        <dbReference type="ARBA" id="ARBA00022884"/>
    </source>
</evidence>
<feature type="binding site" evidence="10">
    <location>
        <begin position="171"/>
        <end position="179"/>
    </location>
    <ligand>
        <name>GTP</name>
        <dbReference type="ChEBI" id="CHEBI:37565"/>
    </ligand>
</feature>
<evidence type="ECO:0000256" key="2">
    <source>
        <dbReference type="ARBA" id="ARBA00022517"/>
    </source>
</evidence>
<organism evidence="13 14">
    <name type="scientific">Alcaligenes endophyticus</name>
    <dbReference type="NCBI Taxonomy" id="1929088"/>
    <lineage>
        <taxon>Bacteria</taxon>
        <taxon>Pseudomonadati</taxon>
        <taxon>Pseudomonadota</taxon>
        <taxon>Betaproteobacteria</taxon>
        <taxon>Burkholderiales</taxon>
        <taxon>Alcaligenaceae</taxon>
        <taxon>Alcaligenes</taxon>
    </lineage>
</organism>
<dbReference type="EC" id="3.6.1.-" evidence="10"/>
<comment type="similarity">
    <text evidence="10">Belongs to the TRAFAC class YlqF/YawG GTPase family. RsgA subfamily.</text>
</comment>
<dbReference type="PROSITE" id="PS51721">
    <property type="entry name" value="G_CP"/>
    <property type="match status" value="1"/>
</dbReference>
<dbReference type="RefSeq" id="WP_266125127.1">
    <property type="nucleotide sequence ID" value="NZ_JAJHNU010000001.1"/>
</dbReference>
<dbReference type="EMBL" id="JAJHNU010000001">
    <property type="protein sequence ID" value="MDN4120964.1"/>
    <property type="molecule type" value="Genomic_DNA"/>
</dbReference>
<feature type="binding site" evidence="10">
    <location>
        <position position="259"/>
    </location>
    <ligand>
        <name>Zn(2+)</name>
        <dbReference type="ChEBI" id="CHEBI:29105"/>
    </ligand>
</feature>
<dbReference type="CDD" id="cd04466">
    <property type="entry name" value="S1_YloQ_GTPase"/>
    <property type="match status" value="1"/>
</dbReference>
<keyword evidence="7 10" id="KW-0862">Zinc</keyword>
<dbReference type="SUPFAM" id="SSF50249">
    <property type="entry name" value="Nucleic acid-binding proteins"/>
    <property type="match status" value="1"/>
</dbReference>
<dbReference type="Gene3D" id="2.40.50.140">
    <property type="entry name" value="Nucleic acid-binding proteins"/>
    <property type="match status" value="1"/>
</dbReference>
<dbReference type="InterPro" id="IPR004881">
    <property type="entry name" value="Ribosome_biogen_GTPase_RsgA"/>
</dbReference>
<dbReference type="Proteomes" id="UP001168613">
    <property type="component" value="Unassembled WGS sequence"/>
</dbReference>
<dbReference type="Gene3D" id="3.40.50.300">
    <property type="entry name" value="P-loop containing nucleotide triphosphate hydrolases"/>
    <property type="match status" value="1"/>
</dbReference>
<comment type="subunit">
    <text evidence="10">Monomer. Associates with 30S ribosomal subunit, binds 16S rRNA.</text>
</comment>
<keyword evidence="3 10" id="KW-0479">Metal-binding</keyword>
<evidence type="ECO:0000259" key="12">
    <source>
        <dbReference type="PROSITE" id="PS51721"/>
    </source>
</evidence>
<evidence type="ECO:0000256" key="7">
    <source>
        <dbReference type="ARBA" id="ARBA00022833"/>
    </source>
</evidence>
<dbReference type="SUPFAM" id="SSF52540">
    <property type="entry name" value="P-loop containing nucleoside triphosphate hydrolases"/>
    <property type="match status" value="1"/>
</dbReference>
<evidence type="ECO:0000313" key="14">
    <source>
        <dbReference type="Proteomes" id="UP001168613"/>
    </source>
</evidence>
<dbReference type="InterPro" id="IPR030378">
    <property type="entry name" value="G_CP_dom"/>
</dbReference>
<name>A0ABT8EI53_9BURK</name>
<reference evidence="13" key="1">
    <citation type="submission" date="2021-11" db="EMBL/GenBank/DDBJ databases">
        <title>Draft genome sequence of Alcaligenes endophyticus type strain CCUG 75668T.</title>
        <authorList>
            <person name="Salva-Serra F."/>
            <person name="Duran R.E."/>
            <person name="Seeger M."/>
            <person name="Moore E.R.B."/>
            <person name="Jaen-Luchoro D."/>
        </authorList>
    </citation>
    <scope>NUCLEOTIDE SEQUENCE</scope>
    <source>
        <strain evidence="13">CCUG 75668</strain>
    </source>
</reference>
<sequence length="299" mass="33241">MTTFIKGRVIATHGRHCFVELEDGRNIKCFQRGKRSDVTVGDYVQVQAQGQDEGSIERIDERRNLFFRSDEFRSKQFAANIDQLLIVVAPEPEFSEDLLGRALTAAWAASIQPFIVLNKIDLSTHLERARTKLAPLAALGVPILELSALDISHSVALLQPMLKEKTTLLLGQSGMGKSTLLNALVPAAQAHTQEHSQALGTGRHTTTSTRLYHVPGITGSIIDSPGFQAFGLSHLELDDITRGFPEFHAAMQNCRFYNCTHRHEPGCGVQQALQAGQIHDERYALYQRLLSEHEQKGRH</sequence>
<evidence type="ECO:0000256" key="3">
    <source>
        <dbReference type="ARBA" id="ARBA00022723"/>
    </source>
</evidence>
<feature type="domain" description="EngC GTPase" evidence="11">
    <location>
        <begin position="79"/>
        <end position="228"/>
    </location>
</feature>
<feature type="domain" description="CP-type G" evidence="12">
    <location>
        <begin position="69"/>
        <end position="230"/>
    </location>
</feature>
<dbReference type="CDD" id="cd01854">
    <property type="entry name" value="YjeQ_EngC"/>
    <property type="match status" value="1"/>
</dbReference>
<evidence type="ECO:0000256" key="4">
    <source>
        <dbReference type="ARBA" id="ARBA00022730"/>
    </source>
</evidence>
<feature type="binding site" evidence="10">
    <location>
        <position position="254"/>
    </location>
    <ligand>
        <name>Zn(2+)</name>
        <dbReference type="ChEBI" id="CHEBI:29105"/>
    </ligand>
</feature>
<comment type="cofactor">
    <cofactor evidence="10">
        <name>Zn(2+)</name>
        <dbReference type="ChEBI" id="CHEBI:29105"/>
    </cofactor>
    <text evidence="10">Binds 1 zinc ion per subunit.</text>
</comment>
<evidence type="ECO:0000256" key="1">
    <source>
        <dbReference type="ARBA" id="ARBA00022490"/>
    </source>
</evidence>
<proteinExistence type="inferred from homology"/>
<dbReference type="Gene3D" id="1.10.40.50">
    <property type="entry name" value="Probable gtpase engc, domain 3"/>
    <property type="match status" value="1"/>
</dbReference>
<feature type="binding site" evidence="10">
    <location>
        <position position="261"/>
    </location>
    <ligand>
        <name>Zn(2+)</name>
        <dbReference type="ChEBI" id="CHEBI:29105"/>
    </ligand>
</feature>
<evidence type="ECO:0000259" key="11">
    <source>
        <dbReference type="PROSITE" id="PS50936"/>
    </source>
</evidence>
<comment type="subcellular location">
    <subcellularLocation>
        <location evidence="10">Cytoplasm</location>
    </subcellularLocation>
</comment>
<evidence type="ECO:0000256" key="6">
    <source>
        <dbReference type="ARBA" id="ARBA00022801"/>
    </source>
</evidence>
<keyword evidence="4 10" id="KW-0699">rRNA-binding</keyword>
<keyword evidence="9 10" id="KW-0342">GTP-binding</keyword>
<dbReference type="InterPro" id="IPR010914">
    <property type="entry name" value="RsgA_GTPase_dom"/>
</dbReference>
<keyword evidence="6 10" id="KW-0378">Hydrolase</keyword>
<protein>
    <recommendedName>
        <fullName evidence="10">Small ribosomal subunit biogenesis GTPase RsgA</fullName>
        <ecNumber evidence="10">3.6.1.-</ecNumber>
    </recommendedName>
</protein>
<dbReference type="InterPro" id="IPR031944">
    <property type="entry name" value="RsgA_N"/>
</dbReference>
<feature type="binding site" evidence="10">
    <location>
        <position position="267"/>
    </location>
    <ligand>
        <name>Zn(2+)</name>
        <dbReference type="ChEBI" id="CHEBI:29105"/>
    </ligand>
</feature>
<dbReference type="InterPro" id="IPR012340">
    <property type="entry name" value="NA-bd_OB-fold"/>
</dbReference>
<keyword evidence="1 10" id="KW-0963">Cytoplasm</keyword>
<feature type="binding site" evidence="10">
    <location>
        <begin position="118"/>
        <end position="121"/>
    </location>
    <ligand>
        <name>GTP</name>
        <dbReference type="ChEBI" id="CHEBI:37565"/>
    </ligand>
</feature>
<dbReference type="NCBIfam" id="TIGR00157">
    <property type="entry name" value="ribosome small subunit-dependent GTPase A"/>
    <property type="match status" value="1"/>
</dbReference>
<dbReference type="InterPro" id="IPR027417">
    <property type="entry name" value="P-loop_NTPase"/>
</dbReference>
<keyword evidence="8 10" id="KW-0694">RNA-binding</keyword>
<evidence type="ECO:0000256" key="5">
    <source>
        <dbReference type="ARBA" id="ARBA00022741"/>
    </source>
</evidence>
<gene>
    <name evidence="10 13" type="primary">rsgA</name>
    <name evidence="13" type="ORF">LMS43_06665</name>
</gene>
<dbReference type="PROSITE" id="PS50936">
    <property type="entry name" value="ENGC_GTPASE"/>
    <property type="match status" value="1"/>
</dbReference>
<accession>A0ABT8EI53</accession>